<dbReference type="GO" id="GO:0009360">
    <property type="term" value="C:DNA polymerase III complex"/>
    <property type="evidence" value="ECO:0007669"/>
    <property type="project" value="InterPro"/>
</dbReference>
<keyword evidence="3" id="KW-0963">Cytoplasm</keyword>
<dbReference type="CDD" id="cd00140">
    <property type="entry name" value="beta_clamp"/>
    <property type="match status" value="1"/>
</dbReference>
<dbReference type="SUPFAM" id="SSF55979">
    <property type="entry name" value="DNA clamp"/>
    <property type="match status" value="2"/>
</dbReference>
<dbReference type="Gene3D" id="3.10.150.10">
    <property type="entry name" value="DNA Polymerase III, subunit A, domain 2"/>
    <property type="match status" value="2"/>
</dbReference>
<evidence type="ECO:0000256" key="5">
    <source>
        <dbReference type="ARBA" id="ARBA00022695"/>
    </source>
</evidence>
<evidence type="ECO:0000256" key="8">
    <source>
        <dbReference type="ARBA" id="ARBA00023125"/>
    </source>
</evidence>
<feature type="non-terminal residue" evidence="11">
    <location>
        <position position="251"/>
    </location>
</feature>
<name>X0WTT7_9ZZZZ</name>
<dbReference type="GO" id="GO:0005737">
    <property type="term" value="C:cytoplasm"/>
    <property type="evidence" value="ECO:0007669"/>
    <property type="project" value="UniProtKB-SubCell"/>
</dbReference>
<evidence type="ECO:0000259" key="10">
    <source>
        <dbReference type="Pfam" id="PF02767"/>
    </source>
</evidence>
<organism evidence="11">
    <name type="scientific">marine sediment metagenome</name>
    <dbReference type="NCBI Taxonomy" id="412755"/>
    <lineage>
        <taxon>unclassified sequences</taxon>
        <taxon>metagenomes</taxon>
        <taxon>ecological metagenomes</taxon>
    </lineage>
</organism>
<dbReference type="PANTHER" id="PTHR30478:SF0">
    <property type="entry name" value="BETA SLIDING CLAMP"/>
    <property type="match status" value="1"/>
</dbReference>
<dbReference type="NCBIfam" id="TIGR00663">
    <property type="entry name" value="dnan"/>
    <property type="match status" value="1"/>
</dbReference>
<dbReference type="InterPro" id="IPR022637">
    <property type="entry name" value="DNA_polIII_beta_cen"/>
</dbReference>
<keyword evidence="5" id="KW-0548">Nucleotidyltransferase</keyword>
<dbReference type="GO" id="GO:0006271">
    <property type="term" value="P:DNA strand elongation involved in DNA replication"/>
    <property type="evidence" value="ECO:0007669"/>
    <property type="project" value="TreeGrafter"/>
</dbReference>
<gene>
    <name evidence="11" type="ORF">S01H1_51900</name>
</gene>
<dbReference type="PANTHER" id="PTHR30478">
    <property type="entry name" value="DNA POLYMERASE III SUBUNIT BETA"/>
    <property type="match status" value="1"/>
</dbReference>
<dbReference type="Pfam" id="PF02767">
    <property type="entry name" value="DNA_pol3_beta_2"/>
    <property type="match status" value="1"/>
</dbReference>
<evidence type="ECO:0008006" key="12">
    <source>
        <dbReference type="Google" id="ProtNLM"/>
    </source>
</evidence>
<keyword evidence="6" id="KW-0235">DNA replication</keyword>
<evidence type="ECO:0000259" key="9">
    <source>
        <dbReference type="Pfam" id="PF00712"/>
    </source>
</evidence>
<dbReference type="GO" id="GO:0008408">
    <property type="term" value="F:3'-5' exonuclease activity"/>
    <property type="evidence" value="ECO:0007669"/>
    <property type="project" value="InterPro"/>
</dbReference>
<reference evidence="11" key="1">
    <citation type="journal article" date="2014" name="Front. Microbiol.">
        <title>High frequency of phylogenetically diverse reductive dehalogenase-homologous genes in deep subseafloor sedimentary metagenomes.</title>
        <authorList>
            <person name="Kawai M."/>
            <person name="Futagami T."/>
            <person name="Toyoda A."/>
            <person name="Takaki Y."/>
            <person name="Nishi S."/>
            <person name="Hori S."/>
            <person name="Arai W."/>
            <person name="Tsubouchi T."/>
            <person name="Morono Y."/>
            <person name="Uchiyama I."/>
            <person name="Ito T."/>
            <person name="Fujiyama A."/>
            <person name="Inagaki F."/>
            <person name="Takami H."/>
        </authorList>
    </citation>
    <scope>NUCLEOTIDE SEQUENCE</scope>
    <source>
        <strain evidence="11">Expedition CK06-06</strain>
    </source>
</reference>
<evidence type="ECO:0000256" key="2">
    <source>
        <dbReference type="ARBA" id="ARBA00010752"/>
    </source>
</evidence>
<comment type="subcellular location">
    <subcellularLocation>
        <location evidence="1">Cytoplasm</location>
    </subcellularLocation>
</comment>
<keyword evidence="7" id="KW-0239">DNA-directed DNA polymerase</keyword>
<feature type="domain" description="DNA polymerase III beta sliding clamp N-terminal" evidence="9">
    <location>
        <begin position="1"/>
        <end position="117"/>
    </location>
</feature>
<dbReference type="InterPro" id="IPR046938">
    <property type="entry name" value="DNA_clamp_sf"/>
</dbReference>
<evidence type="ECO:0000256" key="4">
    <source>
        <dbReference type="ARBA" id="ARBA00022679"/>
    </source>
</evidence>
<evidence type="ECO:0000256" key="3">
    <source>
        <dbReference type="ARBA" id="ARBA00022490"/>
    </source>
</evidence>
<feature type="domain" description="DNA polymerase III beta sliding clamp central" evidence="10">
    <location>
        <begin position="130"/>
        <end position="248"/>
    </location>
</feature>
<evidence type="ECO:0000313" key="11">
    <source>
        <dbReference type="EMBL" id="GAG26617.1"/>
    </source>
</evidence>
<keyword evidence="4" id="KW-0808">Transferase</keyword>
<dbReference type="AlphaFoldDB" id="X0WTT7"/>
<dbReference type="InterPro" id="IPR022634">
    <property type="entry name" value="DNA_polIII_beta_N"/>
</dbReference>
<accession>X0WTT7</accession>
<proteinExistence type="inferred from homology"/>
<evidence type="ECO:0000256" key="1">
    <source>
        <dbReference type="ARBA" id="ARBA00004496"/>
    </source>
</evidence>
<protein>
    <recommendedName>
        <fullName evidence="12">DNA polymerase III beta sliding clamp central domain-containing protein</fullName>
    </recommendedName>
</protein>
<comment type="caution">
    <text evidence="11">The sequence shown here is derived from an EMBL/GenBank/DDBJ whole genome shotgun (WGS) entry which is preliminary data.</text>
</comment>
<evidence type="ECO:0000256" key="7">
    <source>
        <dbReference type="ARBA" id="ARBA00022932"/>
    </source>
</evidence>
<dbReference type="Pfam" id="PF00712">
    <property type="entry name" value="DNA_pol3_beta"/>
    <property type="match status" value="1"/>
</dbReference>
<dbReference type="GO" id="GO:0003887">
    <property type="term" value="F:DNA-directed DNA polymerase activity"/>
    <property type="evidence" value="ECO:0007669"/>
    <property type="project" value="UniProtKB-KW"/>
</dbReference>
<dbReference type="EMBL" id="BARS01033525">
    <property type="protein sequence ID" value="GAG26617.1"/>
    <property type="molecule type" value="Genomic_DNA"/>
</dbReference>
<sequence length="251" mass="28426">MEIKVDRNELFSSISRVQSIIEKRSNMPILSTILLSSEDTYTNISATDLEISYQQKISAEVIKPGSVTISGRKLFEILKESKSSKICIKEKENNWVYISDDIAKYNLACLPSEEYPVFVEPEEVVTVEFDEKILQEMINKTIYSVTMDEAGFKLSGVFTERVDKKGKTLLRMVSTDGHRLSMIDKEIKNIEELKIDSGVMIPKKGLSELNKLASEGGSIQLGFKQNNCIAKKENTLIVIRLLESKFPDYHA</sequence>
<dbReference type="SMART" id="SM00480">
    <property type="entry name" value="POL3Bc"/>
    <property type="match status" value="1"/>
</dbReference>
<evidence type="ECO:0000256" key="6">
    <source>
        <dbReference type="ARBA" id="ARBA00022705"/>
    </source>
</evidence>
<dbReference type="GO" id="GO:0003677">
    <property type="term" value="F:DNA binding"/>
    <property type="evidence" value="ECO:0007669"/>
    <property type="project" value="UniProtKB-KW"/>
</dbReference>
<dbReference type="InterPro" id="IPR001001">
    <property type="entry name" value="DNA_polIII_beta"/>
</dbReference>
<keyword evidence="8" id="KW-0238">DNA-binding</keyword>
<comment type="similarity">
    <text evidence="2">Belongs to the beta sliding clamp family.</text>
</comment>